<protein>
    <submittedName>
        <fullName evidence="2">Uncharacterized protein</fullName>
    </submittedName>
</protein>
<keyword evidence="3" id="KW-1185">Reference proteome</keyword>
<reference evidence="2" key="1">
    <citation type="submission" date="2023-03" db="EMBL/GenBank/DDBJ databases">
        <title>Massive genome expansion in bonnet fungi (Mycena s.s.) driven by repeated elements and novel gene families across ecological guilds.</title>
        <authorList>
            <consortium name="Lawrence Berkeley National Laboratory"/>
            <person name="Harder C.B."/>
            <person name="Miyauchi S."/>
            <person name="Viragh M."/>
            <person name="Kuo A."/>
            <person name="Thoen E."/>
            <person name="Andreopoulos B."/>
            <person name="Lu D."/>
            <person name="Skrede I."/>
            <person name="Drula E."/>
            <person name="Henrissat B."/>
            <person name="Morin E."/>
            <person name="Kohler A."/>
            <person name="Barry K."/>
            <person name="LaButti K."/>
            <person name="Morin E."/>
            <person name="Salamov A."/>
            <person name="Lipzen A."/>
            <person name="Mereny Z."/>
            <person name="Hegedus B."/>
            <person name="Baldrian P."/>
            <person name="Stursova M."/>
            <person name="Weitz H."/>
            <person name="Taylor A."/>
            <person name="Grigoriev I.V."/>
            <person name="Nagy L.G."/>
            <person name="Martin F."/>
            <person name="Kauserud H."/>
        </authorList>
    </citation>
    <scope>NUCLEOTIDE SEQUENCE</scope>
    <source>
        <strain evidence="2">CBHHK002</strain>
    </source>
</reference>
<evidence type="ECO:0000313" key="3">
    <source>
        <dbReference type="Proteomes" id="UP001218218"/>
    </source>
</evidence>
<accession>A0AAD6ZBB8</accession>
<gene>
    <name evidence="2" type="ORF">DFH08DRAFT_820872</name>
</gene>
<name>A0AAD6ZBB8_9AGAR</name>
<proteinExistence type="predicted"/>
<dbReference type="EMBL" id="JARIHO010000064">
    <property type="protein sequence ID" value="KAJ7314897.1"/>
    <property type="molecule type" value="Genomic_DNA"/>
</dbReference>
<dbReference type="Proteomes" id="UP001218218">
    <property type="component" value="Unassembled WGS sequence"/>
</dbReference>
<evidence type="ECO:0000256" key="1">
    <source>
        <dbReference type="SAM" id="MobiDB-lite"/>
    </source>
</evidence>
<evidence type="ECO:0000313" key="2">
    <source>
        <dbReference type="EMBL" id="KAJ7314897.1"/>
    </source>
</evidence>
<organism evidence="2 3">
    <name type="scientific">Mycena albidolilacea</name>
    <dbReference type="NCBI Taxonomy" id="1033008"/>
    <lineage>
        <taxon>Eukaryota</taxon>
        <taxon>Fungi</taxon>
        <taxon>Dikarya</taxon>
        <taxon>Basidiomycota</taxon>
        <taxon>Agaricomycotina</taxon>
        <taxon>Agaricomycetes</taxon>
        <taxon>Agaricomycetidae</taxon>
        <taxon>Agaricales</taxon>
        <taxon>Marasmiineae</taxon>
        <taxon>Mycenaceae</taxon>
        <taxon>Mycena</taxon>
    </lineage>
</organism>
<sequence>MDHEPVVRRSRPTYVSNTLALYEYLEVQITGNNPNKGVRSTIVGVHDSAERRERTHLGNTNAQNGLLFTIREANSNHKVENVKIEDLLHEFTSRPLTEAPDIPRDVLRGHAAPDTPSMLHGSFPALPDERPRTPPPLPGTSWPEVELESPPHSEEGRAWGVLDGVGESNGQWLAHVQFAGKHLDVVIVGVVRLMTKISPAMARLEGRAGWLLLEGAEYLTSPKLTVYGIGNNGNKHTVDRTCIWPWHTDDDGKPFTETAQRVMVVGPDVSMGDAFRGEYAQPLPSERHLLGDDIVAVKFLSGVKAYA</sequence>
<dbReference type="AlphaFoldDB" id="A0AAD6ZBB8"/>
<feature type="region of interest" description="Disordered" evidence="1">
    <location>
        <begin position="109"/>
        <end position="153"/>
    </location>
</feature>
<comment type="caution">
    <text evidence="2">The sequence shown here is derived from an EMBL/GenBank/DDBJ whole genome shotgun (WGS) entry which is preliminary data.</text>
</comment>